<keyword evidence="2" id="KW-1185">Reference proteome</keyword>
<sequence>MSAMDIPARKVLVVAQRPSDFSEMRRAIDALHRLGWRVGLIYFCPAPPSPEEARLFEELEGRKRNGTLEDYQLVGGGSSGSSGTRLAKPVRRARNRLPEWARRVFLTVYRLIMGFISNMRSAVRVIRLYFHNQRAIGSVIDRFRPDAILLPEDIVGPVLPLVIKAGHDRNLPSVILPYTIANQQEAFRSLSSNPVYQFAFLPNRLIGLVFPRWVMRQDGRALVRLPAPYIVGQVLTRTSPPDPWMMNSGFANAVAVENQAMLDYYRDAGLPLSKLKVVGAVYDDELAHHRANRTALLASLHAELGLVGDKPLLLVGGCPDQTKSSPPGFEFADMEEFCRRLAQTLRPLQQSYHIVVRPHPNYTEMGRIMAEEGVPCTLFDTAGLVAASDIYLAFGSATIRWAIACGIPAINYDVFHYDYSDYRGVDGVVHLNRLSHLTAILPTLAPGRPELADLQSRIAGSAPRWGMLDGRSTLRIAELINGFCSLPVVTRTAK</sequence>
<dbReference type="OrthoDB" id="6770241at2"/>
<name>A0A5B8LTM2_9HYPH</name>
<evidence type="ECO:0008006" key="3">
    <source>
        <dbReference type="Google" id="ProtNLM"/>
    </source>
</evidence>
<dbReference type="EMBL" id="CP042304">
    <property type="protein sequence ID" value="QDZ11617.1"/>
    <property type="molecule type" value="Genomic_DNA"/>
</dbReference>
<protein>
    <recommendedName>
        <fullName evidence="3">UDP-glycosyltransferase</fullName>
    </recommendedName>
</protein>
<organism evidence="1 2">
    <name type="scientific">Devosia ginsengisoli</name>
    <dbReference type="NCBI Taxonomy" id="400770"/>
    <lineage>
        <taxon>Bacteria</taxon>
        <taxon>Pseudomonadati</taxon>
        <taxon>Pseudomonadota</taxon>
        <taxon>Alphaproteobacteria</taxon>
        <taxon>Hyphomicrobiales</taxon>
        <taxon>Devosiaceae</taxon>
        <taxon>Devosia</taxon>
    </lineage>
</organism>
<gene>
    <name evidence="1" type="ORF">FPZ08_13140</name>
</gene>
<dbReference type="Proteomes" id="UP000315364">
    <property type="component" value="Chromosome"/>
</dbReference>
<dbReference type="RefSeq" id="WP_146290435.1">
    <property type="nucleotide sequence ID" value="NZ_CP042304.1"/>
</dbReference>
<accession>A0A5B8LTM2</accession>
<proteinExistence type="predicted"/>
<dbReference type="KEGG" id="dea:FPZ08_13140"/>
<dbReference type="AlphaFoldDB" id="A0A5B8LTM2"/>
<reference evidence="1 2" key="1">
    <citation type="submission" date="2019-07" db="EMBL/GenBank/DDBJ databases">
        <title>Full genome sequence of Devosia sp. Gsoil 520.</title>
        <authorList>
            <person name="Im W.-T."/>
        </authorList>
    </citation>
    <scope>NUCLEOTIDE SEQUENCE [LARGE SCALE GENOMIC DNA]</scope>
    <source>
        <strain evidence="1 2">Gsoil 520</strain>
    </source>
</reference>
<evidence type="ECO:0000313" key="2">
    <source>
        <dbReference type="Proteomes" id="UP000315364"/>
    </source>
</evidence>
<dbReference type="SUPFAM" id="SSF53756">
    <property type="entry name" value="UDP-Glycosyltransferase/glycogen phosphorylase"/>
    <property type="match status" value="1"/>
</dbReference>
<evidence type="ECO:0000313" key="1">
    <source>
        <dbReference type="EMBL" id="QDZ11617.1"/>
    </source>
</evidence>